<keyword evidence="3" id="KW-1185">Reference proteome</keyword>
<dbReference type="PANTHER" id="PTHR38696:SF1">
    <property type="entry name" value="MEDIATOR OF RNA POLYMERASE II TRANSCRIPTION SUBUNIT 13"/>
    <property type="match status" value="1"/>
</dbReference>
<accession>A0A8A3PP21</accession>
<gene>
    <name evidence="2" type="ORF">DSL72_006540</name>
</gene>
<name>A0A8A3PP21_9HELO</name>
<proteinExistence type="predicted"/>
<dbReference type="PANTHER" id="PTHR38696">
    <property type="entry name" value="MEDIATOR OF RNA POLYMERASE II TRANSCRIPTION SUBUNIT 13"/>
    <property type="match status" value="1"/>
</dbReference>
<dbReference type="Proteomes" id="UP000672032">
    <property type="component" value="Chromosome 7"/>
</dbReference>
<dbReference type="OrthoDB" id="3505637at2759"/>
<feature type="region of interest" description="Disordered" evidence="1">
    <location>
        <begin position="1"/>
        <end position="40"/>
    </location>
</feature>
<dbReference type="AlphaFoldDB" id="A0A8A3PP21"/>
<dbReference type="EMBL" id="CP063411">
    <property type="protein sequence ID" value="QSZ36659.1"/>
    <property type="molecule type" value="Genomic_DNA"/>
</dbReference>
<reference evidence="2" key="1">
    <citation type="submission" date="2020-10" db="EMBL/GenBank/DDBJ databases">
        <title>Genome Sequence of Monilinia vaccinii-corymbosi Sheds Light on Mummy Berry Disease Infection of Blueberry and Mating Type.</title>
        <authorList>
            <person name="Yow A.G."/>
            <person name="Zhang Y."/>
            <person name="Bansal K."/>
            <person name="Eacker S.M."/>
            <person name="Sullivan S."/>
            <person name="Liachko I."/>
            <person name="Cubeta M.A."/>
            <person name="Rollins J.A."/>
            <person name="Ashrafi H."/>
        </authorList>
    </citation>
    <scope>NUCLEOTIDE SEQUENCE</scope>
    <source>
        <strain evidence="2">RL-1</strain>
    </source>
</reference>
<feature type="region of interest" description="Disordered" evidence="1">
    <location>
        <begin position="67"/>
        <end position="172"/>
    </location>
</feature>
<evidence type="ECO:0000313" key="2">
    <source>
        <dbReference type="EMBL" id="QSZ36659.1"/>
    </source>
</evidence>
<sequence length="444" mass="49569">MAEAALHSAKMDTAVARREASTRSYRPGTDQGEYFDRTRRNNVQPAAPAAELGTGCSGHIFGSTPCNLSSMKNRPPALESMNSRRPRSVDGGASRKSSCSSSSACPNEGSASSDSTEASDQRISGAWGDSDAIPWRSRRRSAGKNIAKSSSAAEHLSSGRKNNLKGSISADRLKSGSRHVGKSLGKGSSYRIETEYLPSSATHASFCLDNSSTVILTQLPEKIKDGIRTVLLKAWGEGIQKEGTCHDVERYFFKLKKRPFSSGNVYAVTRMSRNIIAYLACESWIVQPVASLLSPYDTLNFRKCSKPLPKCYWLAIAYGYAGQWQLRDQLNVLGGSDELIDTIRLTMQEMDLVSRLRKERVAGENNWHQFYMKGSFHRTGSWARKKILFLRLMERLEERGWVVYASYHRVHHENSNLERNVGTWVCVKSHEWTPTNPVKLSWKD</sequence>
<evidence type="ECO:0000313" key="3">
    <source>
        <dbReference type="Proteomes" id="UP000672032"/>
    </source>
</evidence>
<evidence type="ECO:0000256" key="1">
    <source>
        <dbReference type="SAM" id="MobiDB-lite"/>
    </source>
</evidence>
<feature type="compositionally biased region" description="Low complexity" evidence="1">
    <location>
        <begin position="91"/>
        <end position="113"/>
    </location>
</feature>
<organism evidence="2 3">
    <name type="scientific">Monilinia vaccinii-corymbosi</name>
    <dbReference type="NCBI Taxonomy" id="61207"/>
    <lineage>
        <taxon>Eukaryota</taxon>
        <taxon>Fungi</taxon>
        <taxon>Dikarya</taxon>
        <taxon>Ascomycota</taxon>
        <taxon>Pezizomycotina</taxon>
        <taxon>Leotiomycetes</taxon>
        <taxon>Helotiales</taxon>
        <taxon>Sclerotiniaceae</taxon>
        <taxon>Monilinia</taxon>
    </lineage>
</organism>
<protein>
    <submittedName>
        <fullName evidence="2">Uncharacterized protein</fullName>
    </submittedName>
</protein>